<organism evidence="2 3">
    <name type="scientific">Dreissena polymorpha</name>
    <name type="common">Zebra mussel</name>
    <name type="synonym">Mytilus polymorpha</name>
    <dbReference type="NCBI Taxonomy" id="45954"/>
    <lineage>
        <taxon>Eukaryota</taxon>
        <taxon>Metazoa</taxon>
        <taxon>Spiralia</taxon>
        <taxon>Lophotrochozoa</taxon>
        <taxon>Mollusca</taxon>
        <taxon>Bivalvia</taxon>
        <taxon>Autobranchia</taxon>
        <taxon>Heteroconchia</taxon>
        <taxon>Euheterodonta</taxon>
        <taxon>Imparidentia</taxon>
        <taxon>Neoheterodontei</taxon>
        <taxon>Myida</taxon>
        <taxon>Dreissenoidea</taxon>
        <taxon>Dreissenidae</taxon>
        <taxon>Dreissena</taxon>
    </lineage>
</organism>
<accession>A0A9D4GMB9</accession>
<name>A0A9D4GMB9_DREPO</name>
<comment type="caution">
    <text evidence="2">The sequence shown here is derived from an EMBL/GenBank/DDBJ whole genome shotgun (WGS) entry which is preliminary data.</text>
</comment>
<dbReference type="EMBL" id="JAIWYP010000005">
    <property type="protein sequence ID" value="KAH3819462.1"/>
    <property type="molecule type" value="Genomic_DNA"/>
</dbReference>
<sequence length="93" mass="10770">MTIQNIKERRGNNISVNNSRTRAKKEKVQEEYTGAKRNVNKSVREDTRNYIETPATKAEEAAHQNRMKNLSTLHLQQIQRQLQANCQSSAVHH</sequence>
<reference evidence="2" key="1">
    <citation type="journal article" date="2019" name="bioRxiv">
        <title>The Genome of the Zebra Mussel, Dreissena polymorpha: A Resource for Invasive Species Research.</title>
        <authorList>
            <person name="McCartney M.A."/>
            <person name="Auch B."/>
            <person name="Kono T."/>
            <person name="Mallez S."/>
            <person name="Zhang Y."/>
            <person name="Obille A."/>
            <person name="Becker A."/>
            <person name="Abrahante J.E."/>
            <person name="Garbe J."/>
            <person name="Badalamenti J.P."/>
            <person name="Herman A."/>
            <person name="Mangelson H."/>
            <person name="Liachko I."/>
            <person name="Sullivan S."/>
            <person name="Sone E.D."/>
            <person name="Koren S."/>
            <person name="Silverstein K.A.T."/>
            <person name="Beckman K.B."/>
            <person name="Gohl D.M."/>
        </authorList>
    </citation>
    <scope>NUCLEOTIDE SEQUENCE</scope>
    <source>
        <strain evidence="2">Duluth1</strain>
        <tissue evidence="2">Whole animal</tissue>
    </source>
</reference>
<feature type="compositionally biased region" description="Basic and acidic residues" evidence="1">
    <location>
        <begin position="1"/>
        <end position="11"/>
    </location>
</feature>
<feature type="region of interest" description="Disordered" evidence="1">
    <location>
        <begin position="1"/>
        <end position="30"/>
    </location>
</feature>
<dbReference type="Proteomes" id="UP000828390">
    <property type="component" value="Unassembled WGS sequence"/>
</dbReference>
<proteinExistence type="predicted"/>
<gene>
    <name evidence="2" type="ORF">DPMN_121198</name>
</gene>
<dbReference type="AlphaFoldDB" id="A0A9D4GMB9"/>
<evidence type="ECO:0000313" key="2">
    <source>
        <dbReference type="EMBL" id="KAH3819462.1"/>
    </source>
</evidence>
<keyword evidence="3" id="KW-1185">Reference proteome</keyword>
<evidence type="ECO:0000256" key="1">
    <source>
        <dbReference type="SAM" id="MobiDB-lite"/>
    </source>
</evidence>
<protein>
    <submittedName>
        <fullName evidence="2">Uncharacterized protein</fullName>
    </submittedName>
</protein>
<reference evidence="2" key="2">
    <citation type="submission" date="2020-11" db="EMBL/GenBank/DDBJ databases">
        <authorList>
            <person name="McCartney M.A."/>
            <person name="Auch B."/>
            <person name="Kono T."/>
            <person name="Mallez S."/>
            <person name="Becker A."/>
            <person name="Gohl D.M."/>
            <person name="Silverstein K.A.T."/>
            <person name="Koren S."/>
            <person name="Bechman K.B."/>
            <person name="Herman A."/>
            <person name="Abrahante J.E."/>
            <person name="Garbe J."/>
        </authorList>
    </citation>
    <scope>NUCLEOTIDE SEQUENCE</scope>
    <source>
        <strain evidence="2">Duluth1</strain>
        <tissue evidence="2">Whole animal</tissue>
    </source>
</reference>
<evidence type="ECO:0000313" key="3">
    <source>
        <dbReference type="Proteomes" id="UP000828390"/>
    </source>
</evidence>